<comment type="caution">
    <text evidence="2">The sequence shown here is derived from an EMBL/GenBank/DDBJ whole genome shotgun (WGS) entry which is preliminary data.</text>
</comment>
<evidence type="ECO:0000313" key="3">
    <source>
        <dbReference type="Proteomes" id="UP001292094"/>
    </source>
</evidence>
<feature type="compositionally biased region" description="Basic and acidic residues" evidence="1">
    <location>
        <begin position="33"/>
        <end position="53"/>
    </location>
</feature>
<organism evidence="2 3">
    <name type="scientific">Petrolisthes manimaculis</name>
    <dbReference type="NCBI Taxonomy" id="1843537"/>
    <lineage>
        <taxon>Eukaryota</taxon>
        <taxon>Metazoa</taxon>
        <taxon>Ecdysozoa</taxon>
        <taxon>Arthropoda</taxon>
        <taxon>Crustacea</taxon>
        <taxon>Multicrustacea</taxon>
        <taxon>Malacostraca</taxon>
        <taxon>Eumalacostraca</taxon>
        <taxon>Eucarida</taxon>
        <taxon>Decapoda</taxon>
        <taxon>Pleocyemata</taxon>
        <taxon>Anomura</taxon>
        <taxon>Galatheoidea</taxon>
        <taxon>Porcellanidae</taxon>
        <taxon>Petrolisthes</taxon>
    </lineage>
</organism>
<feature type="compositionally biased region" description="Basic and acidic residues" evidence="1">
    <location>
        <begin position="61"/>
        <end position="90"/>
    </location>
</feature>
<reference evidence="2" key="1">
    <citation type="submission" date="2023-11" db="EMBL/GenBank/DDBJ databases">
        <title>Genome assemblies of two species of porcelain crab, Petrolisthes cinctipes and Petrolisthes manimaculis (Anomura: Porcellanidae).</title>
        <authorList>
            <person name="Angst P."/>
        </authorList>
    </citation>
    <scope>NUCLEOTIDE SEQUENCE</scope>
    <source>
        <strain evidence="2">PB745_02</strain>
        <tissue evidence="2">Gill</tissue>
    </source>
</reference>
<accession>A0AAE1Q550</accession>
<sequence length="96" mass="11086">MADKIEGELKTREKYKRKKKKHRWNENGYNKSMEGKAKGGQGDEKCEGGLGKRPEKKRRGREREEGSTGEESRTMQGKEEWKGGKKEWKGRGCGRV</sequence>
<evidence type="ECO:0000313" key="2">
    <source>
        <dbReference type="EMBL" id="KAK4320445.1"/>
    </source>
</evidence>
<feature type="compositionally biased region" description="Basic and acidic residues" evidence="1">
    <location>
        <begin position="1"/>
        <end position="12"/>
    </location>
</feature>
<feature type="compositionally biased region" description="Basic residues" evidence="1">
    <location>
        <begin position="13"/>
        <end position="23"/>
    </location>
</feature>
<evidence type="ECO:0000256" key="1">
    <source>
        <dbReference type="SAM" id="MobiDB-lite"/>
    </source>
</evidence>
<gene>
    <name evidence="2" type="ORF">Pmani_008686</name>
</gene>
<feature type="region of interest" description="Disordered" evidence="1">
    <location>
        <begin position="1"/>
        <end position="96"/>
    </location>
</feature>
<dbReference type="Proteomes" id="UP001292094">
    <property type="component" value="Unassembled WGS sequence"/>
</dbReference>
<keyword evidence="3" id="KW-1185">Reference proteome</keyword>
<protein>
    <submittedName>
        <fullName evidence="2">Uncharacterized protein</fullName>
    </submittedName>
</protein>
<proteinExistence type="predicted"/>
<dbReference type="AlphaFoldDB" id="A0AAE1Q550"/>
<name>A0AAE1Q550_9EUCA</name>
<dbReference type="EMBL" id="JAWZYT010000668">
    <property type="protein sequence ID" value="KAK4320445.1"/>
    <property type="molecule type" value="Genomic_DNA"/>
</dbReference>